<proteinExistence type="predicted"/>
<dbReference type="InterPro" id="IPR021531">
    <property type="entry name" value="Tla3_N"/>
</dbReference>
<keyword evidence="1" id="KW-1133">Transmembrane helix</keyword>
<name>A0A972NM98_9BURK</name>
<dbReference type="EMBL" id="WOEZ01000062">
    <property type="protein sequence ID" value="NPT55477.1"/>
    <property type="molecule type" value="Genomic_DNA"/>
</dbReference>
<feature type="transmembrane region" description="Helical" evidence="1">
    <location>
        <begin position="7"/>
        <end position="30"/>
    </location>
</feature>
<dbReference type="InterPro" id="IPR048303">
    <property type="entry name" value="Tla3_C"/>
</dbReference>
<evidence type="ECO:0000313" key="4">
    <source>
        <dbReference type="EMBL" id="NPT55477.1"/>
    </source>
</evidence>
<evidence type="ECO:0000259" key="2">
    <source>
        <dbReference type="Pfam" id="PF11394"/>
    </source>
</evidence>
<accession>A0A972NM98</accession>
<reference evidence="4 5" key="1">
    <citation type="submission" date="2019-11" db="EMBL/GenBank/DDBJ databases">
        <title>Metabolism of dissolved organic matter in forest soils.</title>
        <authorList>
            <person name="Cyle K.T."/>
            <person name="Wilhelm R.C."/>
            <person name="Martinez C.E."/>
        </authorList>
    </citation>
    <scope>NUCLEOTIDE SEQUENCE [LARGE SCALE GENOMIC DNA]</scope>
    <source>
        <strain evidence="4 5">5N</strain>
    </source>
</reference>
<gene>
    <name evidence="4" type="ORF">GNZ13_12910</name>
</gene>
<evidence type="ECO:0000256" key="1">
    <source>
        <dbReference type="SAM" id="Phobius"/>
    </source>
</evidence>
<dbReference type="Pfam" id="PF11394">
    <property type="entry name" value="Tla3_N"/>
    <property type="match status" value="1"/>
</dbReference>
<dbReference type="AlphaFoldDB" id="A0A972NM98"/>
<comment type="caution">
    <text evidence="4">The sequence shown here is derived from an EMBL/GenBank/DDBJ whole genome shotgun (WGS) entry which is preliminary data.</text>
</comment>
<dbReference type="Pfam" id="PF20995">
    <property type="entry name" value="Tla3_C"/>
    <property type="match status" value="1"/>
</dbReference>
<feature type="domain" description="Type VI lipase adapter protein Tla3 C-terminal" evidence="3">
    <location>
        <begin position="411"/>
        <end position="544"/>
    </location>
</feature>
<dbReference type="Proteomes" id="UP000655523">
    <property type="component" value="Unassembled WGS sequence"/>
</dbReference>
<evidence type="ECO:0000259" key="3">
    <source>
        <dbReference type="Pfam" id="PF20995"/>
    </source>
</evidence>
<keyword evidence="1" id="KW-0472">Membrane</keyword>
<keyword evidence="5" id="KW-1185">Reference proteome</keyword>
<organism evidence="4 5">
    <name type="scientific">Paraburkholderia elongata</name>
    <dbReference type="NCBI Taxonomy" id="2675747"/>
    <lineage>
        <taxon>Bacteria</taxon>
        <taxon>Pseudomonadati</taxon>
        <taxon>Pseudomonadota</taxon>
        <taxon>Betaproteobacteria</taxon>
        <taxon>Burkholderiales</taxon>
        <taxon>Burkholderiaceae</taxon>
        <taxon>Paraburkholderia</taxon>
    </lineage>
</organism>
<protein>
    <submittedName>
        <fullName evidence="4">DUF2875 domain-containing protein</fullName>
    </submittedName>
</protein>
<feature type="transmembrane region" description="Helical" evidence="1">
    <location>
        <begin position="50"/>
        <end position="69"/>
    </location>
</feature>
<feature type="domain" description="Type VI lipase adapter protein Tla3 N-terminal" evidence="2">
    <location>
        <begin position="112"/>
        <end position="269"/>
    </location>
</feature>
<keyword evidence="1" id="KW-0812">Transmembrane</keyword>
<sequence>MMARPRIWPYIAVFAVAAIAWVIHVMYGHYQYMQTTGLEAPNMGSTVRNGVLALFAVVIVVYGASFAWMHRASMQAKTVSLPLTAAAPAHAAMASNDTQQQAAMLALTGPRFVLEVRGLGAVIGKNINTEIWKKIEAKADNHSSFLSQDPKDYTDSADIRLSDLTLATGMAFGQAAHGAVERWPVPVIVWGPPKDRSNSFRAAANIAAARQQAGLGGHLFLWERDANTDDGGAMVQRLFDVFDAHPDVPAALVFSLDGSMTRRLLQAPGSGRLENGHIVPALPDSAVAMLVSRSDRVDKSIRPFAVEQTEAVDNDSTQYDVIKLWNLYWEKNDGDGPDDFRAFYKHQAAADGLGDSAKSIGTMQSVWWQRQLPELWKVASNQGPGKFTPTPYVPVRWTNWQLKQFDDAPLLGYVHRPVDIKLTDENGKPLNSAAEIEALITGWEQALNALPDGERINRVFYDTTGDRQWVAPLSQAFAKAAPSGPSLTNAKEGYDIGGRIGNTGVSSPMVQLGLGLIASYSEGGASATVNRSPNGDASIVIISPPPPAAKTENVARAGENPFITAQ</sequence>
<evidence type="ECO:0000313" key="5">
    <source>
        <dbReference type="Proteomes" id="UP000655523"/>
    </source>
</evidence>